<accession>A0ABV7RQI6</accession>
<feature type="transmembrane region" description="Helical" evidence="1">
    <location>
        <begin position="32"/>
        <end position="51"/>
    </location>
</feature>
<keyword evidence="1" id="KW-0472">Membrane</keyword>
<name>A0ABV7RQI6_9GAMM</name>
<dbReference type="RefSeq" id="WP_386758843.1">
    <property type="nucleotide sequence ID" value="NZ_JBHRXK010000003.1"/>
</dbReference>
<sequence length="52" mass="5290">MLISLGAWLGGMVLAGIALARGENRRIALPALALNALPLIGALVISLLIAAR</sequence>
<evidence type="ECO:0000313" key="3">
    <source>
        <dbReference type="Proteomes" id="UP001595740"/>
    </source>
</evidence>
<reference evidence="3" key="1">
    <citation type="journal article" date="2019" name="Int. J. Syst. Evol. Microbiol.">
        <title>The Global Catalogue of Microorganisms (GCM) 10K type strain sequencing project: providing services to taxonomists for standard genome sequencing and annotation.</title>
        <authorList>
            <consortium name="The Broad Institute Genomics Platform"/>
            <consortium name="The Broad Institute Genome Sequencing Center for Infectious Disease"/>
            <person name="Wu L."/>
            <person name="Ma J."/>
        </authorList>
    </citation>
    <scope>NUCLEOTIDE SEQUENCE [LARGE SCALE GENOMIC DNA]</scope>
    <source>
        <strain evidence="3">KCTC 42875</strain>
    </source>
</reference>
<proteinExistence type="predicted"/>
<evidence type="ECO:0000313" key="2">
    <source>
        <dbReference type="EMBL" id="MFC3551094.1"/>
    </source>
</evidence>
<organism evidence="2 3">
    <name type="scientific">Lysobacter cavernae</name>
    <dbReference type="NCBI Taxonomy" id="1685901"/>
    <lineage>
        <taxon>Bacteria</taxon>
        <taxon>Pseudomonadati</taxon>
        <taxon>Pseudomonadota</taxon>
        <taxon>Gammaproteobacteria</taxon>
        <taxon>Lysobacterales</taxon>
        <taxon>Lysobacteraceae</taxon>
        <taxon>Lysobacter</taxon>
    </lineage>
</organism>
<keyword evidence="3" id="KW-1185">Reference proteome</keyword>
<dbReference type="Proteomes" id="UP001595740">
    <property type="component" value="Unassembled WGS sequence"/>
</dbReference>
<gene>
    <name evidence="2" type="ORF">ACFOLC_08680</name>
</gene>
<keyword evidence="1" id="KW-1133">Transmembrane helix</keyword>
<evidence type="ECO:0000256" key="1">
    <source>
        <dbReference type="SAM" id="Phobius"/>
    </source>
</evidence>
<protein>
    <submittedName>
        <fullName evidence="2">Uncharacterized protein</fullName>
    </submittedName>
</protein>
<dbReference type="EMBL" id="JBHRXK010000003">
    <property type="protein sequence ID" value="MFC3551094.1"/>
    <property type="molecule type" value="Genomic_DNA"/>
</dbReference>
<keyword evidence="1" id="KW-0812">Transmembrane</keyword>
<comment type="caution">
    <text evidence="2">The sequence shown here is derived from an EMBL/GenBank/DDBJ whole genome shotgun (WGS) entry which is preliminary data.</text>
</comment>